<feature type="region of interest" description="Disordered" evidence="1">
    <location>
        <begin position="44"/>
        <end position="155"/>
    </location>
</feature>
<reference evidence="5" key="1">
    <citation type="submission" date="2019-03" db="EMBL/GenBank/DDBJ databases">
        <title>Snf2 controls pulcherriminic acid biosynthesis and connects pigmentation and antifungal activity of the yeast Metschnikowia pulcherrima.</title>
        <authorList>
            <person name="Gore-Lloyd D."/>
            <person name="Sumann I."/>
            <person name="Brachmann A.O."/>
            <person name="Schneeberger K."/>
            <person name="Ortiz-Merino R.A."/>
            <person name="Moreno-Beltran M."/>
            <person name="Schlaefli M."/>
            <person name="Kirner P."/>
            <person name="Santos Kron A."/>
            <person name="Wolfe K.H."/>
            <person name="Piel J."/>
            <person name="Ahrens C.H."/>
            <person name="Henk D."/>
            <person name="Freimoser F.M."/>
        </authorList>
    </citation>
    <scope>NUCLEOTIDE SEQUENCE [LARGE SCALE GENOMIC DNA]</scope>
    <source>
        <strain evidence="5">APC 1.2</strain>
    </source>
</reference>
<dbReference type="GO" id="GO:0007030">
    <property type="term" value="P:Golgi organization"/>
    <property type="evidence" value="ECO:0007669"/>
    <property type="project" value="TreeGrafter"/>
</dbReference>
<dbReference type="SMART" id="SM00553">
    <property type="entry name" value="SEP"/>
    <property type="match status" value="1"/>
</dbReference>
<dbReference type="GO" id="GO:0005634">
    <property type="term" value="C:nucleus"/>
    <property type="evidence" value="ECO:0007669"/>
    <property type="project" value="TreeGrafter"/>
</dbReference>
<evidence type="ECO:0000313" key="5">
    <source>
        <dbReference type="Proteomes" id="UP000292447"/>
    </source>
</evidence>
<dbReference type="InterPro" id="IPR036241">
    <property type="entry name" value="NSFL1C_SEP_dom_sf"/>
</dbReference>
<dbReference type="GO" id="GO:0061025">
    <property type="term" value="P:membrane fusion"/>
    <property type="evidence" value="ECO:0007669"/>
    <property type="project" value="TreeGrafter"/>
</dbReference>
<name>A0A4P6XLS4_9ASCO</name>
<dbReference type="PANTHER" id="PTHR23333">
    <property type="entry name" value="UBX DOMAIN CONTAINING PROTEIN"/>
    <property type="match status" value="1"/>
</dbReference>
<dbReference type="PROSITE" id="PS51399">
    <property type="entry name" value="SEP"/>
    <property type="match status" value="1"/>
</dbReference>
<dbReference type="EMBL" id="CP034456">
    <property type="protein sequence ID" value="QBM86524.1"/>
    <property type="molecule type" value="Genomic_DNA"/>
</dbReference>
<evidence type="ECO:0000259" key="2">
    <source>
        <dbReference type="PROSITE" id="PS50033"/>
    </source>
</evidence>
<dbReference type="Pfam" id="PF00789">
    <property type="entry name" value="UBX"/>
    <property type="match status" value="1"/>
</dbReference>
<dbReference type="GO" id="GO:0031468">
    <property type="term" value="P:nuclear membrane reassembly"/>
    <property type="evidence" value="ECO:0007669"/>
    <property type="project" value="TreeGrafter"/>
</dbReference>
<dbReference type="InterPro" id="IPR012989">
    <property type="entry name" value="SEP_domain"/>
</dbReference>
<dbReference type="PANTHER" id="PTHR23333:SF20">
    <property type="entry name" value="NSFL1 COFACTOR P47"/>
    <property type="match status" value="1"/>
</dbReference>
<dbReference type="GO" id="GO:0005829">
    <property type="term" value="C:cytosol"/>
    <property type="evidence" value="ECO:0007669"/>
    <property type="project" value="TreeGrafter"/>
</dbReference>
<dbReference type="Gene3D" id="1.10.8.10">
    <property type="entry name" value="DNA helicase RuvA subunit, C-terminal domain"/>
    <property type="match status" value="1"/>
</dbReference>
<dbReference type="Gene3D" id="3.10.20.90">
    <property type="entry name" value="Phosphatidylinositol 3-kinase Catalytic Subunit, Chain A, domain 1"/>
    <property type="match status" value="1"/>
</dbReference>
<dbReference type="InterPro" id="IPR001012">
    <property type="entry name" value="UBX_dom"/>
</dbReference>
<gene>
    <name evidence="4" type="primary">MPUL0A11690</name>
    <name evidence="4" type="ORF">METSCH_A11690</name>
</gene>
<dbReference type="Pfam" id="PF08059">
    <property type="entry name" value="SEP"/>
    <property type="match status" value="1"/>
</dbReference>
<dbReference type="Gene3D" id="3.30.420.210">
    <property type="entry name" value="SEP domain"/>
    <property type="match status" value="1"/>
</dbReference>
<dbReference type="GO" id="GO:0000045">
    <property type="term" value="P:autophagosome assembly"/>
    <property type="evidence" value="ECO:0007669"/>
    <property type="project" value="TreeGrafter"/>
</dbReference>
<feature type="domain" description="UBX" evidence="2">
    <location>
        <begin position="294"/>
        <end position="372"/>
    </location>
</feature>
<evidence type="ECO:0000256" key="1">
    <source>
        <dbReference type="SAM" id="MobiDB-lite"/>
    </source>
</evidence>
<dbReference type="GO" id="GO:0043161">
    <property type="term" value="P:proteasome-mediated ubiquitin-dependent protein catabolic process"/>
    <property type="evidence" value="ECO:0007669"/>
    <property type="project" value="TreeGrafter"/>
</dbReference>
<sequence>MSENLHLIESFVAVTNAPKSLAEQYLDRNGHDLTAAIEDFYNTNGEANSSSRGSPSPEQAFSRAKTPKSGGIRTLRDLDGADDEQDDKTDANFFTGGEKSALQVENPDKKKKRAEPSLVERIFQRASEQMNEEDDRPSAAAEEAPKKSFTGTGFRLGDSNQTLQVVFDAAASPKVRPAKVTREITFWRQGFTVGEGELRRYDDPENVLLLQELKQGRVPVSLLDVEFGQDVDVSVVRKVDEDYTPPKRKVGGFHGQGQRLGSPVPGEDLVPAPAASAEVPLKETTSVPTKKTPEGEGDSLVQIRFANGKRVSHKFNGTDPISVVYAFVRNHEYNDPLRQFILSHTFPVKPIEESAETTVELAKLKNAVIMQRWK</sequence>
<dbReference type="Proteomes" id="UP000292447">
    <property type="component" value="Chromosome I"/>
</dbReference>
<accession>A0A4P6XLS4</accession>
<dbReference type="PROSITE" id="PS50033">
    <property type="entry name" value="UBX"/>
    <property type="match status" value="1"/>
</dbReference>
<dbReference type="STRING" id="2163413.A0A4P6XLS4"/>
<evidence type="ECO:0000259" key="3">
    <source>
        <dbReference type="PROSITE" id="PS51399"/>
    </source>
</evidence>
<evidence type="ECO:0000313" key="4">
    <source>
        <dbReference type="EMBL" id="QBM86524.1"/>
    </source>
</evidence>
<dbReference type="GO" id="GO:0043130">
    <property type="term" value="F:ubiquitin binding"/>
    <property type="evidence" value="ECO:0007669"/>
    <property type="project" value="TreeGrafter"/>
</dbReference>
<dbReference type="SUPFAM" id="SSF102848">
    <property type="entry name" value="NSFL1 (p97 ATPase) cofactor p47, SEP domain"/>
    <property type="match status" value="1"/>
</dbReference>
<feature type="compositionally biased region" description="Polar residues" evidence="1">
    <location>
        <begin position="44"/>
        <end position="59"/>
    </location>
</feature>
<dbReference type="InterPro" id="IPR029071">
    <property type="entry name" value="Ubiquitin-like_domsf"/>
</dbReference>
<dbReference type="SUPFAM" id="SSF54236">
    <property type="entry name" value="Ubiquitin-like"/>
    <property type="match status" value="1"/>
</dbReference>
<feature type="domain" description="SEP" evidence="3">
    <location>
        <begin position="179"/>
        <end position="244"/>
    </location>
</feature>
<feature type="region of interest" description="Disordered" evidence="1">
    <location>
        <begin position="246"/>
        <end position="296"/>
    </location>
</feature>
<keyword evidence="5" id="KW-1185">Reference proteome</keyword>
<proteinExistence type="predicted"/>
<protein>
    <submittedName>
        <fullName evidence="4">UBX domain-containing protein 1</fullName>
    </submittedName>
</protein>
<dbReference type="AlphaFoldDB" id="A0A4P6XLS4"/>
<organism evidence="4 5">
    <name type="scientific">Metschnikowia aff. pulcherrima</name>
    <dbReference type="NCBI Taxonomy" id="2163413"/>
    <lineage>
        <taxon>Eukaryota</taxon>
        <taxon>Fungi</taxon>
        <taxon>Dikarya</taxon>
        <taxon>Ascomycota</taxon>
        <taxon>Saccharomycotina</taxon>
        <taxon>Pichiomycetes</taxon>
        <taxon>Metschnikowiaceae</taxon>
        <taxon>Metschnikowia</taxon>
    </lineage>
</organism>
<dbReference type="FunFam" id="3.30.420.210:FF:000002">
    <property type="entry name" value="UBX domain-containing protein 1"/>
    <property type="match status" value="1"/>
</dbReference>
<dbReference type="Pfam" id="PF14555">
    <property type="entry name" value="UBA_4"/>
    <property type="match status" value="1"/>
</dbReference>
<dbReference type="SMART" id="SM00166">
    <property type="entry name" value="UBX"/>
    <property type="match status" value="1"/>
</dbReference>